<dbReference type="EMBL" id="CM037029">
    <property type="protein sequence ID" value="KAH7653569.1"/>
    <property type="molecule type" value="Genomic_DNA"/>
</dbReference>
<reference evidence="2" key="1">
    <citation type="journal article" date="2022" name="Nat. Commun.">
        <title>Chromosome evolution and the genetic basis of agronomically important traits in greater yam.</title>
        <authorList>
            <person name="Bredeson J.V."/>
            <person name="Lyons J.B."/>
            <person name="Oniyinde I.O."/>
            <person name="Okereke N.R."/>
            <person name="Kolade O."/>
            <person name="Nnabue I."/>
            <person name="Nwadili C.O."/>
            <person name="Hribova E."/>
            <person name="Parker M."/>
            <person name="Nwogha J."/>
            <person name="Shu S."/>
            <person name="Carlson J."/>
            <person name="Kariba R."/>
            <person name="Muthemba S."/>
            <person name="Knop K."/>
            <person name="Barton G.J."/>
            <person name="Sherwood A.V."/>
            <person name="Lopez-Montes A."/>
            <person name="Asiedu R."/>
            <person name="Jamnadass R."/>
            <person name="Muchugi A."/>
            <person name="Goodstein D."/>
            <person name="Egesi C.N."/>
            <person name="Featherston J."/>
            <person name="Asfaw A."/>
            <person name="Simpson G.G."/>
            <person name="Dolezel J."/>
            <person name="Hendre P.S."/>
            <person name="Van Deynze A."/>
            <person name="Kumar P.L."/>
            <person name="Obidiegwu J.E."/>
            <person name="Bhattacharjee R."/>
            <person name="Rokhsar D.S."/>
        </authorList>
    </citation>
    <scope>NUCLEOTIDE SEQUENCE [LARGE SCALE GENOMIC DNA]</scope>
    <source>
        <strain evidence="2">cv. TDa95/00328</strain>
    </source>
</reference>
<comment type="caution">
    <text evidence="1">The sequence shown here is derived from an EMBL/GenBank/DDBJ whole genome shotgun (WGS) entry which is preliminary data.</text>
</comment>
<evidence type="ECO:0000313" key="1">
    <source>
        <dbReference type="EMBL" id="KAH7653569.1"/>
    </source>
</evidence>
<keyword evidence="2" id="KW-1185">Reference proteome</keyword>
<protein>
    <submittedName>
        <fullName evidence="1">Uncharacterized protein</fullName>
    </submittedName>
</protein>
<proteinExistence type="predicted"/>
<organism evidence="1 2">
    <name type="scientific">Dioscorea alata</name>
    <name type="common">Purple yam</name>
    <dbReference type="NCBI Taxonomy" id="55571"/>
    <lineage>
        <taxon>Eukaryota</taxon>
        <taxon>Viridiplantae</taxon>
        <taxon>Streptophyta</taxon>
        <taxon>Embryophyta</taxon>
        <taxon>Tracheophyta</taxon>
        <taxon>Spermatophyta</taxon>
        <taxon>Magnoliopsida</taxon>
        <taxon>Liliopsida</taxon>
        <taxon>Dioscoreales</taxon>
        <taxon>Dioscoreaceae</taxon>
        <taxon>Dioscorea</taxon>
    </lineage>
</organism>
<evidence type="ECO:0000313" key="2">
    <source>
        <dbReference type="Proteomes" id="UP000827976"/>
    </source>
</evidence>
<name>A0ACB7TZR1_DIOAL</name>
<sequence length="66" mass="8030">MFLFFFFFFNLLQPWKAWLVVGWRESSRVEWLNLYNFLVSKLSTCLQLNPCPWCFDVLLSDDCLEL</sequence>
<dbReference type="Proteomes" id="UP000827976">
    <property type="component" value="Chromosome 19"/>
</dbReference>
<accession>A0ACB7TZR1</accession>
<gene>
    <name evidence="1" type="ORF">IHE45_19G088300</name>
</gene>